<reference evidence="5" key="1">
    <citation type="submission" date="2020-02" db="EMBL/GenBank/DDBJ databases">
        <authorList>
            <person name="Meier V. D."/>
        </authorList>
    </citation>
    <scope>NUCLEOTIDE SEQUENCE</scope>
    <source>
        <strain evidence="5">AVDCRST_MAG08</strain>
    </source>
</reference>
<dbReference type="AlphaFoldDB" id="A0A6J4HIN5"/>
<dbReference type="InterPro" id="IPR028081">
    <property type="entry name" value="Leu-bd"/>
</dbReference>
<evidence type="ECO:0000313" key="5">
    <source>
        <dbReference type="EMBL" id="CAA9224855.1"/>
    </source>
</evidence>
<dbReference type="InterPro" id="IPR051010">
    <property type="entry name" value="BCAA_transport"/>
</dbReference>
<feature type="domain" description="Leucine-binding protein" evidence="4">
    <location>
        <begin position="31"/>
        <end position="374"/>
    </location>
</feature>
<dbReference type="PANTHER" id="PTHR30483:SF6">
    <property type="entry name" value="PERIPLASMIC BINDING PROTEIN OF ABC TRANSPORTER FOR NATURAL AMINO ACIDS"/>
    <property type="match status" value="1"/>
</dbReference>
<dbReference type="InterPro" id="IPR028082">
    <property type="entry name" value="Peripla_BP_I"/>
</dbReference>
<comment type="similarity">
    <text evidence="1">Belongs to the leucine-binding protein family.</text>
</comment>
<dbReference type="InterPro" id="IPR006311">
    <property type="entry name" value="TAT_signal"/>
</dbReference>
<evidence type="ECO:0000256" key="3">
    <source>
        <dbReference type="ARBA" id="ARBA00022970"/>
    </source>
</evidence>
<dbReference type="Pfam" id="PF13458">
    <property type="entry name" value="Peripla_BP_6"/>
    <property type="match status" value="1"/>
</dbReference>
<gene>
    <name evidence="5" type="ORF">AVDCRST_MAG08-863</name>
</gene>
<dbReference type="EMBL" id="CADCTG010000092">
    <property type="protein sequence ID" value="CAA9224855.1"/>
    <property type="molecule type" value="Genomic_DNA"/>
</dbReference>
<dbReference type="Gene3D" id="3.40.50.2300">
    <property type="match status" value="2"/>
</dbReference>
<protein>
    <submittedName>
        <fullName evidence="5">ABC transporter, substrate-binding protein (Cluster 4, leucine/isoleucine/valine/benzoate)</fullName>
    </submittedName>
</protein>
<dbReference type="PROSITE" id="PS51318">
    <property type="entry name" value="TAT"/>
    <property type="match status" value="1"/>
</dbReference>
<keyword evidence="3" id="KW-0813">Transport</keyword>
<sequence length="411" mass="43413">MELSRRGALLVPLAAAMAGSGGSARAQAPAVRIGVLSDMSGPYRDISGPNCVVLARQAVQDFGAAARGLHVEILQADHQNKPDVGVNVARQWFDRDGVDAILEVNNSAIAMAINGLAREKNKVHLNSGAASAELTGAACSPNMVHWTTDTWANAQSTGGALARAGAKRWFLITADYAFGHSVQREVTRVVQAAGGQVVGGAVYPFPQTTDFSSFLVSAAAARPDVVGFCNAGTDMINCVKQAQEFGLAGRRIRAAAMIGFIVDVHTLGLPSAQGLTLTESFYWDLNDRTRALHGRLRGKMANNHAVNSVQAQAYGAAFHYLRAVEALGAARAKASGLEAVEAMKRLPTDDDAHGAGSVRADGRKLHPTHLFEVKAPAESRGPWDYLKPIATTPAEQAFRPLAEGNCPFVKA</sequence>
<dbReference type="SUPFAM" id="SSF53822">
    <property type="entry name" value="Periplasmic binding protein-like I"/>
    <property type="match status" value="1"/>
</dbReference>
<keyword evidence="2" id="KW-0732">Signal</keyword>
<proteinExistence type="inferred from homology"/>
<dbReference type="GO" id="GO:0006865">
    <property type="term" value="P:amino acid transport"/>
    <property type="evidence" value="ECO:0007669"/>
    <property type="project" value="UniProtKB-KW"/>
</dbReference>
<evidence type="ECO:0000256" key="2">
    <source>
        <dbReference type="ARBA" id="ARBA00022729"/>
    </source>
</evidence>
<evidence type="ECO:0000256" key="1">
    <source>
        <dbReference type="ARBA" id="ARBA00010062"/>
    </source>
</evidence>
<dbReference type="CDD" id="cd06327">
    <property type="entry name" value="PBP1_SBP-like"/>
    <property type="match status" value="1"/>
</dbReference>
<organism evidence="5">
    <name type="scientific">uncultured Acetobacteraceae bacterium</name>
    <dbReference type="NCBI Taxonomy" id="169975"/>
    <lineage>
        <taxon>Bacteria</taxon>
        <taxon>Pseudomonadati</taxon>
        <taxon>Pseudomonadota</taxon>
        <taxon>Alphaproteobacteria</taxon>
        <taxon>Acetobacterales</taxon>
        <taxon>Acetobacteraceae</taxon>
        <taxon>environmental samples</taxon>
    </lineage>
</organism>
<name>A0A6J4HIN5_9PROT</name>
<dbReference type="PANTHER" id="PTHR30483">
    <property type="entry name" value="LEUCINE-SPECIFIC-BINDING PROTEIN"/>
    <property type="match status" value="1"/>
</dbReference>
<accession>A0A6J4HIN5</accession>
<evidence type="ECO:0000259" key="4">
    <source>
        <dbReference type="Pfam" id="PF13458"/>
    </source>
</evidence>
<keyword evidence="3" id="KW-0029">Amino-acid transport</keyword>